<dbReference type="Proteomes" id="UP000821845">
    <property type="component" value="Chromosome 4"/>
</dbReference>
<evidence type="ECO:0000313" key="1">
    <source>
        <dbReference type="EMBL" id="KAH6932576.1"/>
    </source>
</evidence>
<name>A0ACB7SEU8_HYAAI</name>
<keyword evidence="2" id="KW-1185">Reference proteome</keyword>
<sequence>MEMAAIMSEQPAFSAELLIDAIKQHPVLFDKSHPRYKEVEFKKELWMKIAADLGVTGFALAHTHPGGSDKCPGPLCIGSVIVVGGQGASRLPRGLRALHAARAVADGPPPVEADGHRQQLWHGPPELIPTYGTHSRPTAGGPMAVDEPHPGRQCRSVSFDDGKRRVIDTDLDPEVDPLKLKSIAGRVPTPRPSRTDCAASPPSEHGEGSRPPSAASQAILCSHDPAHMEWHKPYICELSNAYTAGSDRVVPATQGETTLSAELLMRRLTLECAGETNNERATDESVLRREHGEGMTEDAAATQLATNDPATNEGGGLTE</sequence>
<organism evidence="1 2">
    <name type="scientific">Hyalomma asiaticum</name>
    <name type="common">Tick</name>
    <dbReference type="NCBI Taxonomy" id="266040"/>
    <lineage>
        <taxon>Eukaryota</taxon>
        <taxon>Metazoa</taxon>
        <taxon>Ecdysozoa</taxon>
        <taxon>Arthropoda</taxon>
        <taxon>Chelicerata</taxon>
        <taxon>Arachnida</taxon>
        <taxon>Acari</taxon>
        <taxon>Parasitiformes</taxon>
        <taxon>Ixodida</taxon>
        <taxon>Ixodoidea</taxon>
        <taxon>Ixodidae</taxon>
        <taxon>Hyalomminae</taxon>
        <taxon>Hyalomma</taxon>
    </lineage>
</organism>
<gene>
    <name evidence="1" type="ORF">HPB50_007621</name>
</gene>
<comment type="caution">
    <text evidence="1">The sequence shown here is derived from an EMBL/GenBank/DDBJ whole genome shotgun (WGS) entry which is preliminary data.</text>
</comment>
<protein>
    <submittedName>
        <fullName evidence="1">Uncharacterized protein</fullName>
    </submittedName>
</protein>
<reference evidence="1" key="1">
    <citation type="submission" date="2020-05" db="EMBL/GenBank/DDBJ databases">
        <title>Large-scale comparative analyses of tick genomes elucidate their genetic diversity and vector capacities.</title>
        <authorList>
            <person name="Jia N."/>
            <person name="Wang J."/>
            <person name="Shi W."/>
            <person name="Du L."/>
            <person name="Sun Y."/>
            <person name="Zhan W."/>
            <person name="Jiang J."/>
            <person name="Wang Q."/>
            <person name="Zhang B."/>
            <person name="Ji P."/>
            <person name="Sakyi L.B."/>
            <person name="Cui X."/>
            <person name="Yuan T."/>
            <person name="Jiang B."/>
            <person name="Yang W."/>
            <person name="Lam T.T.-Y."/>
            <person name="Chang Q."/>
            <person name="Ding S."/>
            <person name="Wang X."/>
            <person name="Zhu J."/>
            <person name="Ruan X."/>
            <person name="Zhao L."/>
            <person name="Wei J."/>
            <person name="Que T."/>
            <person name="Du C."/>
            <person name="Cheng J."/>
            <person name="Dai P."/>
            <person name="Han X."/>
            <person name="Huang E."/>
            <person name="Gao Y."/>
            <person name="Liu J."/>
            <person name="Shao H."/>
            <person name="Ye R."/>
            <person name="Li L."/>
            <person name="Wei W."/>
            <person name="Wang X."/>
            <person name="Wang C."/>
            <person name="Yang T."/>
            <person name="Huo Q."/>
            <person name="Li W."/>
            <person name="Guo W."/>
            <person name="Chen H."/>
            <person name="Zhou L."/>
            <person name="Ni X."/>
            <person name="Tian J."/>
            <person name="Zhou Y."/>
            <person name="Sheng Y."/>
            <person name="Liu T."/>
            <person name="Pan Y."/>
            <person name="Xia L."/>
            <person name="Li J."/>
            <person name="Zhao F."/>
            <person name="Cao W."/>
        </authorList>
    </citation>
    <scope>NUCLEOTIDE SEQUENCE</scope>
    <source>
        <strain evidence="1">Hyas-2018</strain>
    </source>
</reference>
<evidence type="ECO:0000313" key="2">
    <source>
        <dbReference type="Proteomes" id="UP000821845"/>
    </source>
</evidence>
<dbReference type="EMBL" id="CM023484">
    <property type="protein sequence ID" value="KAH6932576.1"/>
    <property type="molecule type" value="Genomic_DNA"/>
</dbReference>
<accession>A0ACB7SEU8</accession>
<proteinExistence type="predicted"/>